<proteinExistence type="predicted"/>
<name>A0A941EMW4_9ACTN</name>
<comment type="caution">
    <text evidence="1">The sequence shown here is derived from an EMBL/GenBank/DDBJ whole genome shotgun (WGS) entry which is preliminary data.</text>
</comment>
<keyword evidence="2" id="KW-1185">Reference proteome</keyword>
<accession>A0A941EMW4</accession>
<organism evidence="1 2">
    <name type="scientific">Actinospica durhamensis</name>
    <dbReference type="NCBI Taxonomy" id="1508375"/>
    <lineage>
        <taxon>Bacteria</taxon>
        <taxon>Bacillati</taxon>
        <taxon>Actinomycetota</taxon>
        <taxon>Actinomycetes</taxon>
        <taxon>Catenulisporales</taxon>
        <taxon>Actinospicaceae</taxon>
        <taxon>Actinospica</taxon>
    </lineage>
</organism>
<dbReference type="Proteomes" id="UP000675781">
    <property type="component" value="Unassembled WGS sequence"/>
</dbReference>
<evidence type="ECO:0000313" key="1">
    <source>
        <dbReference type="EMBL" id="MBR7835355.1"/>
    </source>
</evidence>
<protein>
    <recommendedName>
        <fullName evidence="3">DUF1877 family protein</fullName>
    </recommendedName>
</protein>
<evidence type="ECO:0008006" key="3">
    <source>
        <dbReference type="Google" id="ProtNLM"/>
    </source>
</evidence>
<evidence type="ECO:0000313" key="2">
    <source>
        <dbReference type="Proteomes" id="UP000675781"/>
    </source>
</evidence>
<reference evidence="1" key="1">
    <citation type="submission" date="2021-04" db="EMBL/GenBank/DDBJ databases">
        <title>Genome based classification of Actinospica acidithermotolerans sp. nov., an actinobacterium isolated from an Indonesian hot spring.</title>
        <authorList>
            <person name="Kusuma A.B."/>
            <person name="Putra K.E."/>
            <person name="Nafisah S."/>
            <person name="Loh J."/>
            <person name="Nouioui I."/>
            <person name="Goodfellow M."/>
        </authorList>
    </citation>
    <scope>NUCLEOTIDE SEQUENCE</scope>
    <source>
        <strain evidence="1">CSCA 57</strain>
    </source>
</reference>
<dbReference type="AlphaFoldDB" id="A0A941EMW4"/>
<gene>
    <name evidence="1" type="ORF">KDL01_18925</name>
</gene>
<sequence length="167" mass="18807">MSVLHDYFRAPDPSTAIDWAVGPGGDWHQHGGLDDYGADWIDAKNLDPFVVLGQLIAFARAVPFDARSTSTALLWPDEQAWPYGVQRPGRESPWDEGLTLVRLPEEWVTALAEISDEQMPRLALRWKDIEEIRFAEAADAEGYIEVFRALARRARDHGQGLYCKSVV</sequence>
<dbReference type="RefSeq" id="WP_212529849.1">
    <property type="nucleotide sequence ID" value="NZ_JAGSOG010000092.1"/>
</dbReference>
<dbReference type="EMBL" id="JAGSOG010000092">
    <property type="protein sequence ID" value="MBR7835355.1"/>
    <property type="molecule type" value="Genomic_DNA"/>
</dbReference>